<evidence type="ECO:0000313" key="2">
    <source>
        <dbReference type="Proteomes" id="UP001186974"/>
    </source>
</evidence>
<reference evidence="1" key="1">
    <citation type="submission" date="2024-09" db="EMBL/GenBank/DDBJ databases">
        <title>Black Yeasts Isolated from many extreme environments.</title>
        <authorList>
            <person name="Coleine C."/>
            <person name="Stajich J.E."/>
            <person name="Selbmann L."/>
        </authorList>
    </citation>
    <scope>NUCLEOTIDE SEQUENCE</scope>
    <source>
        <strain evidence="1">CCFEE 5737</strain>
    </source>
</reference>
<dbReference type="EMBL" id="JAWDJW010002896">
    <property type="protein sequence ID" value="KAK3077396.1"/>
    <property type="molecule type" value="Genomic_DNA"/>
</dbReference>
<gene>
    <name evidence="1" type="ORF">LTS18_010377</name>
</gene>
<protein>
    <submittedName>
        <fullName evidence="1">Uncharacterized protein</fullName>
    </submittedName>
</protein>
<sequence>PPSPETLNARKPTQKSESDNVASNEPRAPSPMDTSDDNSSPTMAVDTKLATPDTASAISSAVSMSSVDPSTSDFEAKPDPRASSRTSTTIRPSSTPMSPMGQQQSNIPMSQPQPVFQHQPMADANLDRDTVFIDFPIQPSPMNQMNPWNHGQEVHMQQAYQIPLMPGTGVEKSYKALPPLPPGAGNAFQVPDHRHDTAYSQSLEFEDFTTLADTVIEEYPGQHGQWVG</sequence>
<accession>A0ACC3DLL1</accession>
<name>A0ACC3DLL1_9PEZI</name>
<evidence type="ECO:0000313" key="1">
    <source>
        <dbReference type="EMBL" id="KAK3077396.1"/>
    </source>
</evidence>
<dbReference type="Proteomes" id="UP001186974">
    <property type="component" value="Unassembled WGS sequence"/>
</dbReference>
<feature type="non-terminal residue" evidence="1">
    <location>
        <position position="1"/>
    </location>
</feature>
<keyword evidence="2" id="KW-1185">Reference proteome</keyword>
<organism evidence="1 2">
    <name type="scientific">Coniosporium uncinatum</name>
    <dbReference type="NCBI Taxonomy" id="93489"/>
    <lineage>
        <taxon>Eukaryota</taxon>
        <taxon>Fungi</taxon>
        <taxon>Dikarya</taxon>
        <taxon>Ascomycota</taxon>
        <taxon>Pezizomycotina</taxon>
        <taxon>Dothideomycetes</taxon>
        <taxon>Dothideomycetes incertae sedis</taxon>
        <taxon>Coniosporium</taxon>
    </lineage>
</organism>
<comment type="caution">
    <text evidence="1">The sequence shown here is derived from an EMBL/GenBank/DDBJ whole genome shotgun (WGS) entry which is preliminary data.</text>
</comment>
<proteinExistence type="predicted"/>